<reference evidence="1 2" key="1">
    <citation type="journal article" date="2023" name="G3 (Bethesda)">
        <title>A chromosome-length genome assembly and annotation of blackberry (Rubus argutus, cv. 'Hillquist').</title>
        <authorList>
            <person name="Bruna T."/>
            <person name="Aryal R."/>
            <person name="Dudchenko O."/>
            <person name="Sargent D.J."/>
            <person name="Mead D."/>
            <person name="Buti M."/>
            <person name="Cavallini A."/>
            <person name="Hytonen T."/>
            <person name="Andres J."/>
            <person name="Pham M."/>
            <person name="Weisz D."/>
            <person name="Mascagni F."/>
            <person name="Usai G."/>
            <person name="Natali L."/>
            <person name="Bassil N."/>
            <person name="Fernandez G.E."/>
            <person name="Lomsadze A."/>
            <person name="Armour M."/>
            <person name="Olukolu B."/>
            <person name="Poorten T."/>
            <person name="Britton C."/>
            <person name="Davik J."/>
            <person name="Ashrafi H."/>
            <person name="Aiden E.L."/>
            <person name="Borodovsky M."/>
            <person name="Worthington M."/>
        </authorList>
    </citation>
    <scope>NUCLEOTIDE SEQUENCE [LARGE SCALE GENOMIC DNA]</scope>
    <source>
        <strain evidence="1">PI 553951</strain>
    </source>
</reference>
<organism evidence="1 2">
    <name type="scientific">Rubus argutus</name>
    <name type="common">Southern blackberry</name>
    <dbReference type="NCBI Taxonomy" id="59490"/>
    <lineage>
        <taxon>Eukaryota</taxon>
        <taxon>Viridiplantae</taxon>
        <taxon>Streptophyta</taxon>
        <taxon>Embryophyta</taxon>
        <taxon>Tracheophyta</taxon>
        <taxon>Spermatophyta</taxon>
        <taxon>Magnoliopsida</taxon>
        <taxon>eudicotyledons</taxon>
        <taxon>Gunneridae</taxon>
        <taxon>Pentapetalae</taxon>
        <taxon>rosids</taxon>
        <taxon>fabids</taxon>
        <taxon>Rosales</taxon>
        <taxon>Rosaceae</taxon>
        <taxon>Rosoideae</taxon>
        <taxon>Rosoideae incertae sedis</taxon>
        <taxon>Rubus</taxon>
    </lineage>
</organism>
<comment type="caution">
    <text evidence="1">The sequence shown here is derived from an EMBL/GenBank/DDBJ whole genome shotgun (WGS) entry which is preliminary data.</text>
</comment>
<dbReference type="EMBL" id="JBEDUW010000006">
    <property type="protein sequence ID" value="KAK9921596.1"/>
    <property type="molecule type" value="Genomic_DNA"/>
</dbReference>
<evidence type="ECO:0000313" key="1">
    <source>
        <dbReference type="EMBL" id="KAK9921596.1"/>
    </source>
</evidence>
<keyword evidence="2" id="KW-1185">Reference proteome</keyword>
<dbReference type="Proteomes" id="UP001457282">
    <property type="component" value="Unassembled WGS sequence"/>
</dbReference>
<accession>A0AAW1WCK3</accession>
<proteinExistence type="predicted"/>
<dbReference type="AlphaFoldDB" id="A0AAW1WCK3"/>
<protein>
    <submittedName>
        <fullName evidence="1">Uncharacterized protein</fullName>
    </submittedName>
</protein>
<gene>
    <name evidence="1" type="ORF">M0R45_030100</name>
</gene>
<evidence type="ECO:0000313" key="2">
    <source>
        <dbReference type="Proteomes" id="UP001457282"/>
    </source>
</evidence>
<sequence length="96" mass="10473">MATATTAAGVAVVVDAREQQRRRARRWVSCCLRLGSPAAASEWPEHGLMAVMVMTSLESTLVLCGISCRFGLGEDDYEFMTSRGAAFVVVIFGEWK</sequence>
<name>A0AAW1WCK3_RUBAR</name>